<gene>
    <name evidence="2" type="ORF">CW354_13230</name>
</gene>
<evidence type="ECO:0000313" key="3">
    <source>
        <dbReference type="Proteomes" id="UP000239504"/>
    </source>
</evidence>
<dbReference type="GO" id="GO:0016740">
    <property type="term" value="F:transferase activity"/>
    <property type="evidence" value="ECO:0007669"/>
    <property type="project" value="UniProtKB-KW"/>
</dbReference>
<protein>
    <submittedName>
        <fullName evidence="2">Phosphoribosyl transferase</fullName>
    </submittedName>
</protein>
<evidence type="ECO:0000259" key="1">
    <source>
        <dbReference type="Pfam" id="PF00156"/>
    </source>
</evidence>
<comment type="caution">
    <text evidence="2">The sequence shown here is derived from an EMBL/GenBank/DDBJ whole genome shotgun (WGS) entry which is preliminary data.</text>
</comment>
<dbReference type="CDD" id="cd06223">
    <property type="entry name" value="PRTases_typeI"/>
    <property type="match status" value="1"/>
</dbReference>
<accession>A0A2S7K439</accession>
<proteinExistence type="predicted"/>
<dbReference type="SUPFAM" id="SSF53271">
    <property type="entry name" value="PRTase-like"/>
    <property type="match status" value="1"/>
</dbReference>
<reference evidence="2 3" key="1">
    <citation type="submission" date="2017-12" db="EMBL/GenBank/DDBJ databases">
        <authorList>
            <person name="Hurst M.R.H."/>
        </authorList>
    </citation>
    <scope>NUCLEOTIDE SEQUENCE [LARGE SCALE GENOMIC DNA]</scope>
    <source>
        <strain evidence="2 3">SY-3-19</strain>
    </source>
</reference>
<dbReference type="Gene3D" id="3.40.50.2020">
    <property type="match status" value="1"/>
</dbReference>
<dbReference type="Pfam" id="PF00156">
    <property type="entry name" value="Pribosyltran"/>
    <property type="match status" value="1"/>
</dbReference>
<keyword evidence="3" id="KW-1185">Reference proteome</keyword>
<dbReference type="EMBL" id="PJCH01000010">
    <property type="protein sequence ID" value="PQA87208.1"/>
    <property type="molecule type" value="Genomic_DNA"/>
</dbReference>
<dbReference type="AlphaFoldDB" id="A0A2S7K439"/>
<dbReference type="Gene3D" id="3.30.1310.20">
    <property type="entry name" value="PRTase-like"/>
    <property type="match status" value="1"/>
</dbReference>
<dbReference type="InterPro" id="IPR000836">
    <property type="entry name" value="PRTase_dom"/>
</dbReference>
<name>A0A2S7K439_9PROT</name>
<sequence length="214" mass="22875">MKLADKLLAFADAKPVVYALPRGGLPVAEEAAKRLHAPLDIILVRKLGAPGHEELAIGAIVDGAAPVTILHKDIIAELGVSEAYIEKTKKAALEEIERRRALYMKDRPPVSPKDRTVIIVDDGLATGATMEAAATAMRKAGAAKIVVAVPVAPEEAVRDLAKIADEVIAVATPSPFWSVGGWYQSFPQLTDDDVVETLARHHAQTPSNEDRNTP</sequence>
<dbReference type="Proteomes" id="UP000239504">
    <property type="component" value="Unassembled WGS sequence"/>
</dbReference>
<feature type="domain" description="Phosphoribosyltransferase" evidence="1">
    <location>
        <begin position="11"/>
        <end position="168"/>
    </location>
</feature>
<keyword evidence="2" id="KW-0808">Transferase</keyword>
<dbReference type="InterPro" id="IPR029057">
    <property type="entry name" value="PRTase-like"/>
</dbReference>
<dbReference type="OrthoDB" id="9810066at2"/>
<evidence type="ECO:0000313" key="2">
    <source>
        <dbReference type="EMBL" id="PQA87208.1"/>
    </source>
</evidence>
<organism evidence="2 3">
    <name type="scientific">Hyphococcus luteus</name>
    <dbReference type="NCBI Taxonomy" id="2058213"/>
    <lineage>
        <taxon>Bacteria</taxon>
        <taxon>Pseudomonadati</taxon>
        <taxon>Pseudomonadota</taxon>
        <taxon>Alphaproteobacteria</taxon>
        <taxon>Parvularculales</taxon>
        <taxon>Parvularculaceae</taxon>
        <taxon>Hyphococcus</taxon>
    </lineage>
</organism>